<accession>A0A1M7BS42</accession>
<evidence type="ECO:0000313" key="14">
    <source>
        <dbReference type="Proteomes" id="UP000183208"/>
    </source>
</evidence>
<dbReference type="Gene3D" id="3.40.50.300">
    <property type="entry name" value="P-loop containing nucleotide triphosphate hydrolases"/>
    <property type="match status" value="1"/>
</dbReference>
<dbReference type="InterPro" id="IPR003593">
    <property type="entry name" value="AAA+_ATPase"/>
</dbReference>
<evidence type="ECO:0000256" key="10">
    <source>
        <dbReference type="SAM" id="Phobius"/>
    </source>
</evidence>
<evidence type="ECO:0000256" key="5">
    <source>
        <dbReference type="ARBA" id="ARBA00022741"/>
    </source>
</evidence>
<dbReference type="GO" id="GO:0005524">
    <property type="term" value="F:ATP binding"/>
    <property type="evidence" value="ECO:0007669"/>
    <property type="project" value="UniProtKB-KW"/>
</dbReference>
<keyword evidence="5" id="KW-0547">Nucleotide-binding</keyword>
<feature type="transmembrane region" description="Helical" evidence="10">
    <location>
        <begin position="71"/>
        <end position="91"/>
    </location>
</feature>
<gene>
    <name evidence="13" type="ORF">SAMN05444171_4569</name>
</gene>
<evidence type="ECO:0000259" key="12">
    <source>
        <dbReference type="PROSITE" id="PS50929"/>
    </source>
</evidence>
<organism evidence="13 14">
    <name type="scientific">Bradyrhizobium lablabi</name>
    <dbReference type="NCBI Taxonomy" id="722472"/>
    <lineage>
        <taxon>Bacteria</taxon>
        <taxon>Pseudomonadati</taxon>
        <taxon>Pseudomonadota</taxon>
        <taxon>Alphaproteobacteria</taxon>
        <taxon>Hyphomicrobiales</taxon>
        <taxon>Nitrobacteraceae</taxon>
        <taxon>Bradyrhizobium</taxon>
    </lineage>
</organism>
<dbReference type="SUPFAM" id="SSF52540">
    <property type="entry name" value="P-loop containing nucleoside triphosphate hydrolases"/>
    <property type="match status" value="1"/>
</dbReference>
<evidence type="ECO:0000256" key="9">
    <source>
        <dbReference type="ARBA" id="ARBA00024722"/>
    </source>
</evidence>
<dbReference type="RefSeq" id="WP_074823734.1">
    <property type="nucleotide sequence ID" value="NZ_FNTI01000001.1"/>
</dbReference>
<keyword evidence="7 10" id="KW-1133">Transmembrane helix</keyword>
<evidence type="ECO:0000256" key="6">
    <source>
        <dbReference type="ARBA" id="ARBA00022840"/>
    </source>
</evidence>
<dbReference type="InterPro" id="IPR027417">
    <property type="entry name" value="P-loop_NTPase"/>
</dbReference>
<evidence type="ECO:0000256" key="3">
    <source>
        <dbReference type="ARBA" id="ARBA00022448"/>
    </source>
</evidence>
<dbReference type="InterPro" id="IPR036640">
    <property type="entry name" value="ABC1_TM_sf"/>
</dbReference>
<dbReference type="InterPro" id="IPR011527">
    <property type="entry name" value="ABC1_TM_dom"/>
</dbReference>
<dbReference type="InterPro" id="IPR017871">
    <property type="entry name" value="ABC_transporter-like_CS"/>
</dbReference>
<dbReference type="Pfam" id="PF00005">
    <property type="entry name" value="ABC_tran"/>
    <property type="match status" value="1"/>
</dbReference>
<feature type="transmembrane region" description="Helical" evidence="10">
    <location>
        <begin position="30"/>
        <end position="51"/>
    </location>
</feature>
<feature type="transmembrane region" description="Helical" evidence="10">
    <location>
        <begin position="272"/>
        <end position="296"/>
    </location>
</feature>
<proteinExistence type="inferred from homology"/>
<dbReference type="SMART" id="SM00382">
    <property type="entry name" value="AAA"/>
    <property type="match status" value="1"/>
</dbReference>
<evidence type="ECO:0000256" key="7">
    <source>
        <dbReference type="ARBA" id="ARBA00022989"/>
    </source>
</evidence>
<evidence type="ECO:0000256" key="4">
    <source>
        <dbReference type="ARBA" id="ARBA00022692"/>
    </source>
</evidence>
<dbReference type="GO" id="GO:0005886">
    <property type="term" value="C:plasma membrane"/>
    <property type="evidence" value="ECO:0007669"/>
    <property type="project" value="UniProtKB-SubCell"/>
</dbReference>
<dbReference type="AlphaFoldDB" id="A0A1M7BS42"/>
<dbReference type="Gene3D" id="1.20.1560.10">
    <property type="entry name" value="ABC transporter type 1, transmembrane domain"/>
    <property type="match status" value="1"/>
</dbReference>
<evidence type="ECO:0000259" key="11">
    <source>
        <dbReference type="PROSITE" id="PS50893"/>
    </source>
</evidence>
<comment type="similarity">
    <text evidence="2">Belongs to the ABC transporter superfamily.</text>
</comment>
<dbReference type="InterPro" id="IPR050835">
    <property type="entry name" value="ABC_transporter_sub-D"/>
</dbReference>
<evidence type="ECO:0000256" key="2">
    <source>
        <dbReference type="ARBA" id="ARBA00005417"/>
    </source>
</evidence>
<dbReference type="PANTHER" id="PTHR11384:SF59">
    <property type="entry name" value="LYSOSOMAL COBALAMIN TRANSPORTER ABCD4"/>
    <property type="match status" value="1"/>
</dbReference>
<feature type="transmembrane region" description="Helical" evidence="10">
    <location>
        <begin position="148"/>
        <end position="167"/>
    </location>
</feature>
<evidence type="ECO:0000256" key="8">
    <source>
        <dbReference type="ARBA" id="ARBA00023136"/>
    </source>
</evidence>
<sequence>MNNIRSTLATVWRIAVPYFRSEDKWAGRGLLAAVISIELALVAIDVLLNQWSNRFFNALQEYNFDVFVREIGVFCLLAACFIALAVYQLYLNQWLQIRWRRWLTRHYLGEWLHRANHYRMQLQGDTADNPDQRISEDVKLFIERTLDIGLNLLNSVVTLLSFVVILWGLSAAAPLHLFGKDFDIPGYMVWGALIYAIFGTALTQWIGSPLVQLGFQQQRYEADFRFNLVRARENSEQIALLKGEGAERQQLWQRFNNVVENWYGIMSRTKRLTAFTASYSQAAVIFPYILVAPAYFAKKIQLGGMTQTASAFGSVQKALSVFVTIYRTLADWRAVVARLDGFETSIARAAAFADGAGSIGVDSSGGGKAIDLRGLEVRLPDGKPLVAADGLSLRSGERTLLTGPSGSGKSTLFRAIAGIWPFGQGSIAIPADASLMMLPQRPYFPIGTLHGAIAYPGKTESFSADQIRDALDLVGLPQLGIRLQEDAHWNRMLSLGEQQRLGVARALLHAPSYLFLDEATASLDEPSEAALYKLLAERLPQTTVISIGHRSTLDAFHQRNIGMVRDGDRFALRDGKPA</sequence>
<dbReference type="Pfam" id="PF06472">
    <property type="entry name" value="ABC_membrane_2"/>
    <property type="match status" value="1"/>
</dbReference>
<dbReference type="Proteomes" id="UP000183208">
    <property type="component" value="Unassembled WGS sequence"/>
</dbReference>
<evidence type="ECO:0000256" key="1">
    <source>
        <dbReference type="ARBA" id="ARBA00004651"/>
    </source>
</evidence>
<feature type="domain" description="ABC transmembrane type-1" evidence="12">
    <location>
        <begin position="29"/>
        <end position="331"/>
    </location>
</feature>
<feature type="domain" description="ABC transporter" evidence="11">
    <location>
        <begin position="370"/>
        <end position="578"/>
    </location>
</feature>
<dbReference type="GO" id="GO:0140359">
    <property type="term" value="F:ABC-type transporter activity"/>
    <property type="evidence" value="ECO:0007669"/>
    <property type="project" value="InterPro"/>
</dbReference>
<dbReference type="InterPro" id="IPR003439">
    <property type="entry name" value="ABC_transporter-like_ATP-bd"/>
</dbReference>
<dbReference type="PROSITE" id="PS50929">
    <property type="entry name" value="ABC_TM1F"/>
    <property type="match status" value="1"/>
</dbReference>
<keyword evidence="8 10" id="KW-0472">Membrane</keyword>
<dbReference type="SUPFAM" id="SSF90123">
    <property type="entry name" value="ABC transporter transmembrane region"/>
    <property type="match status" value="1"/>
</dbReference>
<keyword evidence="6 13" id="KW-0067">ATP-binding</keyword>
<protein>
    <submittedName>
        <fullName evidence="13">Putative ATP-binding cassette transporter</fullName>
    </submittedName>
</protein>
<dbReference type="PROSITE" id="PS50893">
    <property type="entry name" value="ABC_TRANSPORTER_2"/>
    <property type="match status" value="1"/>
</dbReference>
<dbReference type="PANTHER" id="PTHR11384">
    <property type="entry name" value="ATP-BINDING CASSETTE, SUB-FAMILY D MEMBER"/>
    <property type="match status" value="1"/>
</dbReference>
<keyword evidence="3" id="KW-0813">Transport</keyword>
<dbReference type="GO" id="GO:0016887">
    <property type="term" value="F:ATP hydrolysis activity"/>
    <property type="evidence" value="ECO:0007669"/>
    <property type="project" value="InterPro"/>
</dbReference>
<dbReference type="CDD" id="cd03223">
    <property type="entry name" value="ABCD_peroxisomal_ALDP"/>
    <property type="match status" value="1"/>
</dbReference>
<reference evidence="13 14" key="1">
    <citation type="submission" date="2016-10" db="EMBL/GenBank/DDBJ databases">
        <authorList>
            <person name="de Groot N.N."/>
        </authorList>
    </citation>
    <scope>NUCLEOTIDE SEQUENCE [LARGE SCALE GENOMIC DNA]</scope>
    <source>
        <strain evidence="13 14">GAS522</strain>
    </source>
</reference>
<comment type="subcellular location">
    <subcellularLocation>
        <location evidence="1">Cell membrane</location>
        <topology evidence="1">Multi-pass membrane protein</topology>
    </subcellularLocation>
</comment>
<dbReference type="PROSITE" id="PS00211">
    <property type="entry name" value="ABC_TRANSPORTER_1"/>
    <property type="match status" value="1"/>
</dbReference>
<dbReference type="OrthoDB" id="9810134at2"/>
<keyword evidence="4 10" id="KW-0812">Transmembrane</keyword>
<name>A0A1M7BS42_9BRAD</name>
<feature type="transmembrane region" description="Helical" evidence="10">
    <location>
        <begin position="187"/>
        <end position="207"/>
    </location>
</feature>
<comment type="function">
    <text evidence="9">Involved in beta-(1--&gt;2)glucan export. Transmembrane domains (TMD) form a pore in the inner membrane and the ATP-binding domain (NBD) is responsible for energy generation.</text>
</comment>
<evidence type="ECO:0000313" key="13">
    <source>
        <dbReference type="EMBL" id="SED60261.1"/>
    </source>
</evidence>
<dbReference type="EMBL" id="FNTI01000001">
    <property type="protein sequence ID" value="SED60261.1"/>
    <property type="molecule type" value="Genomic_DNA"/>
</dbReference>